<dbReference type="EMBL" id="KK198756">
    <property type="protein sequence ID" value="KCW76377.1"/>
    <property type="molecule type" value="Genomic_DNA"/>
</dbReference>
<evidence type="ECO:0000313" key="1">
    <source>
        <dbReference type="EMBL" id="KCW76377.1"/>
    </source>
</evidence>
<organism evidence="1">
    <name type="scientific">Eucalyptus grandis</name>
    <name type="common">Flooded gum</name>
    <dbReference type="NCBI Taxonomy" id="71139"/>
    <lineage>
        <taxon>Eukaryota</taxon>
        <taxon>Viridiplantae</taxon>
        <taxon>Streptophyta</taxon>
        <taxon>Embryophyta</taxon>
        <taxon>Tracheophyta</taxon>
        <taxon>Spermatophyta</taxon>
        <taxon>Magnoliopsida</taxon>
        <taxon>eudicotyledons</taxon>
        <taxon>Gunneridae</taxon>
        <taxon>Pentapetalae</taxon>
        <taxon>rosids</taxon>
        <taxon>malvids</taxon>
        <taxon>Myrtales</taxon>
        <taxon>Myrtaceae</taxon>
        <taxon>Myrtoideae</taxon>
        <taxon>Eucalypteae</taxon>
        <taxon>Eucalyptus</taxon>
    </lineage>
</organism>
<sequence>MGRAISQIEIVTLQFLHMLYVSKKPLHILYVSTKILEFNETPSSSSYILGSNAVEFIDIVQIPGMILEMHLRVVSKSLFVV</sequence>
<gene>
    <name evidence="1" type="ORF">EUGRSUZ_D00757</name>
</gene>
<protein>
    <submittedName>
        <fullName evidence="1">Uncharacterized protein</fullName>
    </submittedName>
</protein>
<dbReference type="InParanoid" id="A0A059CDC9"/>
<reference evidence="1" key="1">
    <citation type="submission" date="2013-07" db="EMBL/GenBank/DDBJ databases">
        <title>The genome of Eucalyptus grandis.</title>
        <authorList>
            <person name="Schmutz J."/>
            <person name="Hayes R."/>
            <person name="Myburg A."/>
            <person name="Tuskan G."/>
            <person name="Grattapaglia D."/>
            <person name="Rokhsar D.S."/>
        </authorList>
    </citation>
    <scope>NUCLEOTIDE SEQUENCE</scope>
    <source>
        <tissue evidence="1">Leaf extractions</tissue>
    </source>
</reference>
<accession>A0A059CDC9</accession>
<proteinExistence type="predicted"/>
<dbReference type="AlphaFoldDB" id="A0A059CDC9"/>
<name>A0A059CDC9_EUCGR</name>
<dbReference type="Gramene" id="KCW76377">
    <property type="protein sequence ID" value="KCW76377"/>
    <property type="gene ID" value="EUGRSUZ_D00757"/>
</dbReference>